<accession>A0A835YML6</accession>
<gene>
    <name evidence="3" type="ORF">JKP88DRAFT_249494</name>
</gene>
<reference evidence="3" key="1">
    <citation type="submission" date="2021-02" db="EMBL/GenBank/DDBJ databases">
        <title>First Annotated Genome of the Yellow-green Alga Tribonema minus.</title>
        <authorList>
            <person name="Mahan K.M."/>
        </authorList>
    </citation>
    <scope>NUCLEOTIDE SEQUENCE</scope>
    <source>
        <strain evidence="3">UTEX B ZZ1240</strain>
    </source>
</reference>
<evidence type="ECO:0000256" key="2">
    <source>
        <dbReference type="SAM" id="SignalP"/>
    </source>
</evidence>
<proteinExistence type="predicted"/>
<comment type="caution">
    <text evidence="3">The sequence shown here is derived from an EMBL/GenBank/DDBJ whole genome shotgun (WGS) entry which is preliminary data.</text>
</comment>
<feature type="region of interest" description="Disordered" evidence="1">
    <location>
        <begin position="33"/>
        <end position="76"/>
    </location>
</feature>
<dbReference type="Proteomes" id="UP000664859">
    <property type="component" value="Unassembled WGS sequence"/>
</dbReference>
<dbReference type="AlphaFoldDB" id="A0A835YML6"/>
<feature type="compositionally biased region" description="Polar residues" evidence="1">
    <location>
        <begin position="35"/>
        <end position="47"/>
    </location>
</feature>
<evidence type="ECO:0000313" key="4">
    <source>
        <dbReference type="Proteomes" id="UP000664859"/>
    </source>
</evidence>
<evidence type="ECO:0000256" key="1">
    <source>
        <dbReference type="SAM" id="MobiDB-lite"/>
    </source>
</evidence>
<protein>
    <submittedName>
        <fullName evidence="3">Uncharacterized protein</fullName>
    </submittedName>
</protein>
<sequence length="131" mass="14566">MLMIALSLLAWTCSIWPSAAFVASPDFHARGHQLALSSKGTNRTSSMKDPAPPPPPLPPPLPPPASFEPDSSEMERLKQEAEWIEIRKYSNPYALAKKEALFEQKMDTRLDDLSDELESAKDGLNDESSRK</sequence>
<feature type="chain" id="PRO_5032979193" evidence="2">
    <location>
        <begin position="21"/>
        <end position="131"/>
    </location>
</feature>
<keyword evidence="2" id="KW-0732">Signal</keyword>
<evidence type="ECO:0000313" key="3">
    <source>
        <dbReference type="EMBL" id="KAG5176390.1"/>
    </source>
</evidence>
<feature type="compositionally biased region" description="Pro residues" evidence="1">
    <location>
        <begin position="50"/>
        <end position="66"/>
    </location>
</feature>
<name>A0A835YML6_9STRA</name>
<feature type="signal peptide" evidence="2">
    <location>
        <begin position="1"/>
        <end position="20"/>
    </location>
</feature>
<keyword evidence="4" id="KW-1185">Reference proteome</keyword>
<dbReference type="EMBL" id="JAFCMP010000537">
    <property type="protein sequence ID" value="KAG5176390.1"/>
    <property type="molecule type" value="Genomic_DNA"/>
</dbReference>
<organism evidence="3 4">
    <name type="scientific">Tribonema minus</name>
    <dbReference type="NCBI Taxonomy" id="303371"/>
    <lineage>
        <taxon>Eukaryota</taxon>
        <taxon>Sar</taxon>
        <taxon>Stramenopiles</taxon>
        <taxon>Ochrophyta</taxon>
        <taxon>PX clade</taxon>
        <taxon>Xanthophyceae</taxon>
        <taxon>Tribonematales</taxon>
        <taxon>Tribonemataceae</taxon>
        <taxon>Tribonema</taxon>
    </lineage>
</organism>